<dbReference type="CDD" id="cd06267">
    <property type="entry name" value="PBP1_LacI_sugar_binding-like"/>
    <property type="match status" value="1"/>
</dbReference>
<name>C1B4X8_RHOOB</name>
<keyword evidence="1" id="KW-0805">Transcription regulation</keyword>
<dbReference type="Gene3D" id="1.10.260.40">
    <property type="entry name" value="lambda repressor-like DNA-binding domains"/>
    <property type="match status" value="1"/>
</dbReference>
<dbReference type="SMART" id="SM00354">
    <property type="entry name" value="HTH_LACI"/>
    <property type="match status" value="1"/>
</dbReference>
<dbReference type="SUPFAM" id="SSF47413">
    <property type="entry name" value="lambda repressor-like DNA-binding domains"/>
    <property type="match status" value="1"/>
</dbReference>
<reference evidence="5 6" key="1">
    <citation type="submission" date="2009-03" db="EMBL/GenBank/DDBJ databases">
        <title>Comparison of the complete genome sequences of Rhodococcus erythropolis PR4 and Rhodococcus opacus B4.</title>
        <authorList>
            <person name="Takarada H."/>
            <person name="Sekine M."/>
            <person name="Hosoyama A."/>
            <person name="Yamada R."/>
            <person name="Fujisawa T."/>
            <person name="Omata S."/>
            <person name="Shimizu A."/>
            <person name="Tsukatani N."/>
            <person name="Tanikawa S."/>
            <person name="Fujita N."/>
            <person name="Harayama S."/>
        </authorList>
    </citation>
    <scope>NUCLEOTIDE SEQUENCE [LARGE SCALE GENOMIC DNA]</scope>
    <source>
        <strain evidence="5 6">B4</strain>
    </source>
</reference>
<keyword evidence="2" id="KW-0238">DNA-binding</keyword>
<dbReference type="Pfam" id="PF13377">
    <property type="entry name" value="Peripla_BP_3"/>
    <property type="match status" value="1"/>
</dbReference>
<dbReference type="EMBL" id="AP011115">
    <property type="protein sequence ID" value="BAH55317.1"/>
    <property type="molecule type" value="Genomic_DNA"/>
</dbReference>
<evidence type="ECO:0000313" key="6">
    <source>
        <dbReference type="Proteomes" id="UP000002212"/>
    </source>
</evidence>
<evidence type="ECO:0000256" key="1">
    <source>
        <dbReference type="ARBA" id="ARBA00023015"/>
    </source>
</evidence>
<dbReference type="HOGENOM" id="CLU_037628_6_1_11"/>
<dbReference type="PATRIC" id="fig|632772.20.peg.7379"/>
<proteinExistence type="predicted"/>
<accession>C1B4X8</accession>
<organism evidence="5 6">
    <name type="scientific">Rhodococcus opacus (strain B4)</name>
    <dbReference type="NCBI Taxonomy" id="632772"/>
    <lineage>
        <taxon>Bacteria</taxon>
        <taxon>Bacillati</taxon>
        <taxon>Actinomycetota</taxon>
        <taxon>Actinomycetes</taxon>
        <taxon>Mycobacteriales</taxon>
        <taxon>Nocardiaceae</taxon>
        <taxon>Rhodococcus</taxon>
    </lineage>
</organism>
<protein>
    <submittedName>
        <fullName evidence="5">Putative LacI family transcriptional regulator</fullName>
    </submittedName>
</protein>
<dbReference type="Pfam" id="PF00356">
    <property type="entry name" value="LacI"/>
    <property type="match status" value="1"/>
</dbReference>
<dbReference type="PROSITE" id="PS50932">
    <property type="entry name" value="HTH_LACI_2"/>
    <property type="match status" value="1"/>
</dbReference>
<dbReference type="GO" id="GO:0000976">
    <property type="term" value="F:transcription cis-regulatory region binding"/>
    <property type="evidence" value="ECO:0007669"/>
    <property type="project" value="TreeGrafter"/>
</dbReference>
<dbReference type="Gene3D" id="3.40.50.2300">
    <property type="match status" value="2"/>
</dbReference>
<feature type="domain" description="HTH lacI-type" evidence="4">
    <location>
        <begin position="7"/>
        <end position="61"/>
    </location>
</feature>
<evidence type="ECO:0000259" key="4">
    <source>
        <dbReference type="PROSITE" id="PS50932"/>
    </source>
</evidence>
<dbReference type="InterPro" id="IPR028082">
    <property type="entry name" value="Peripla_BP_I"/>
</dbReference>
<dbReference type="CDD" id="cd01392">
    <property type="entry name" value="HTH_LacI"/>
    <property type="match status" value="1"/>
</dbReference>
<dbReference type="PANTHER" id="PTHR30146">
    <property type="entry name" value="LACI-RELATED TRANSCRIPTIONAL REPRESSOR"/>
    <property type="match status" value="1"/>
</dbReference>
<dbReference type="AlphaFoldDB" id="C1B4X8"/>
<keyword evidence="3" id="KW-0804">Transcription</keyword>
<dbReference type="InterPro" id="IPR046335">
    <property type="entry name" value="LacI/GalR-like_sensor"/>
</dbReference>
<dbReference type="RefSeq" id="WP_015890740.1">
    <property type="nucleotide sequence ID" value="NC_012522.1"/>
</dbReference>
<dbReference type="STRING" id="632772.ROP_70700"/>
<dbReference type="Proteomes" id="UP000002212">
    <property type="component" value="Chromosome"/>
</dbReference>
<dbReference type="InterPro" id="IPR010982">
    <property type="entry name" value="Lambda_DNA-bd_dom_sf"/>
</dbReference>
<evidence type="ECO:0000313" key="5">
    <source>
        <dbReference type="EMBL" id="BAH55317.1"/>
    </source>
</evidence>
<evidence type="ECO:0000256" key="3">
    <source>
        <dbReference type="ARBA" id="ARBA00023163"/>
    </source>
</evidence>
<dbReference type="PANTHER" id="PTHR30146:SF109">
    <property type="entry name" value="HTH-TYPE TRANSCRIPTIONAL REGULATOR GALS"/>
    <property type="match status" value="1"/>
</dbReference>
<gene>
    <name evidence="5" type="ordered locus">ROP_70700</name>
</gene>
<dbReference type="InterPro" id="IPR000843">
    <property type="entry name" value="HTH_LacI"/>
</dbReference>
<evidence type="ECO:0000256" key="2">
    <source>
        <dbReference type="ARBA" id="ARBA00023125"/>
    </source>
</evidence>
<sequence length="348" mass="37251">MARARKPTMDDVAARAGVSRTLVSFVMRGKPGAGDETRQRVLEIAAELGYKPDSAARLLARGRSGTLGVLLDVQQPFQADLVTRIYPVAKAAGYEVLLSASAPGRNEAEAIESMLSHRCEGLILLGPSSGQEYLEELEDRAVVVVVGKPMPPSAFDTVRSADESGIRQSVDHLAELGHRTIYHIGGGSSPGAAARSDAYIAAMHDRGLDEFIRVIPGPHDEAAGVAAGRLMLEEGALPTAVLAGNDRCALGLMDSLDRAGVDVPRDVSVVGYDDSEIAQLSRIDLTTVRQDVDRLAENAVNFAVKRLEDDSAAATDVVVEPRLIVRGSTGRARSVQRERSLRRRVLDR</sequence>
<dbReference type="GO" id="GO:0003700">
    <property type="term" value="F:DNA-binding transcription factor activity"/>
    <property type="evidence" value="ECO:0007669"/>
    <property type="project" value="TreeGrafter"/>
</dbReference>
<dbReference type="KEGG" id="rop:ROP_70700"/>
<dbReference type="SUPFAM" id="SSF53822">
    <property type="entry name" value="Periplasmic binding protein-like I"/>
    <property type="match status" value="1"/>
</dbReference>